<dbReference type="InterPro" id="IPR007577">
    <property type="entry name" value="GlycoTrfase_DXD_sugar-bd_CS"/>
</dbReference>
<gene>
    <name evidence="1" type="ORF">MP_TR25290_c0_g1_i1_g.73864</name>
</gene>
<accession>A0A1J3IDB1</accession>
<dbReference type="Gene3D" id="3.90.550.20">
    <property type="match status" value="1"/>
</dbReference>
<evidence type="ECO:0000313" key="1">
    <source>
        <dbReference type="EMBL" id="JAU77376.1"/>
    </source>
</evidence>
<dbReference type="Pfam" id="PF04488">
    <property type="entry name" value="Gly_transf_sug"/>
    <property type="match status" value="1"/>
</dbReference>
<organism evidence="1">
    <name type="scientific">Noccaea caerulescens</name>
    <name type="common">Alpine penny-cress</name>
    <name type="synonym">Thlaspi caerulescens</name>
    <dbReference type="NCBI Taxonomy" id="107243"/>
    <lineage>
        <taxon>Eukaryota</taxon>
        <taxon>Viridiplantae</taxon>
        <taxon>Streptophyta</taxon>
        <taxon>Embryophyta</taxon>
        <taxon>Tracheophyta</taxon>
        <taxon>Spermatophyta</taxon>
        <taxon>Magnoliopsida</taxon>
        <taxon>eudicotyledons</taxon>
        <taxon>Gunneridae</taxon>
        <taxon>Pentapetalae</taxon>
        <taxon>rosids</taxon>
        <taxon>malvids</taxon>
        <taxon>Brassicales</taxon>
        <taxon>Brassicaceae</taxon>
        <taxon>Coluteocarpeae</taxon>
        <taxon>Noccaea</taxon>
    </lineage>
</organism>
<dbReference type="InterPro" id="IPR029044">
    <property type="entry name" value="Nucleotide-diphossugar_trans"/>
</dbReference>
<protein>
    <recommendedName>
        <fullName evidence="2">Lactosylceramide 4-alpha-galactosyltransferase</fullName>
    </recommendedName>
</protein>
<sequence>MGKLSGFVVNEVNLSNIANYLDDKTLQMIHTSVDTAKLETFPQSKPDLIRLALLIKYGGIYLDASYVAVENFDWLINIGRY</sequence>
<evidence type="ECO:0008006" key="2">
    <source>
        <dbReference type="Google" id="ProtNLM"/>
    </source>
</evidence>
<dbReference type="SUPFAM" id="SSF53448">
    <property type="entry name" value="Nucleotide-diphospho-sugar transferases"/>
    <property type="match status" value="1"/>
</dbReference>
<reference evidence="1" key="1">
    <citation type="submission" date="2016-07" db="EMBL/GenBank/DDBJ databases">
        <title>De novo transcriptome assembly of four accessions of the metal hyperaccumulator plant Noccaea caerulescens.</title>
        <authorList>
            <person name="Blande D."/>
            <person name="Halimaa P."/>
            <person name="Tervahauta A.I."/>
            <person name="Aarts M.G."/>
            <person name="Karenlampi S.O."/>
        </authorList>
    </citation>
    <scope>NUCLEOTIDE SEQUENCE</scope>
</reference>
<name>A0A1J3IDB1_NOCCA</name>
<dbReference type="AlphaFoldDB" id="A0A1J3IDB1"/>
<dbReference type="EMBL" id="GEVM01028562">
    <property type="protein sequence ID" value="JAU77376.1"/>
    <property type="molecule type" value="Transcribed_RNA"/>
</dbReference>
<proteinExistence type="predicted"/>